<feature type="compositionally biased region" description="Low complexity" evidence="1">
    <location>
        <begin position="106"/>
        <end position="123"/>
    </location>
</feature>
<feature type="compositionally biased region" description="Pro residues" evidence="1">
    <location>
        <begin position="151"/>
        <end position="162"/>
    </location>
</feature>
<keyword evidence="3" id="KW-1185">Reference proteome</keyword>
<evidence type="ECO:0000256" key="1">
    <source>
        <dbReference type="SAM" id="MobiDB-lite"/>
    </source>
</evidence>
<evidence type="ECO:0000313" key="3">
    <source>
        <dbReference type="Proteomes" id="UP000199028"/>
    </source>
</evidence>
<organism evidence="2 3">
    <name type="scientific">Lentzea flaviverrucosa</name>
    <dbReference type="NCBI Taxonomy" id="200379"/>
    <lineage>
        <taxon>Bacteria</taxon>
        <taxon>Bacillati</taxon>
        <taxon>Actinomycetota</taxon>
        <taxon>Actinomycetes</taxon>
        <taxon>Pseudonocardiales</taxon>
        <taxon>Pseudonocardiaceae</taxon>
        <taxon>Lentzea</taxon>
    </lineage>
</organism>
<protein>
    <submittedName>
        <fullName evidence="2">Uncharacterized protein</fullName>
    </submittedName>
</protein>
<dbReference type="Proteomes" id="UP000199028">
    <property type="component" value="Unassembled WGS sequence"/>
</dbReference>
<dbReference type="AlphaFoldDB" id="A0A1H9XJU1"/>
<gene>
    <name evidence="2" type="ORF">SAMN05216195_115147</name>
</gene>
<reference evidence="3" key="1">
    <citation type="submission" date="2016-10" db="EMBL/GenBank/DDBJ databases">
        <authorList>
            <person name="Varghese N."/>
            <person name="Submissions S."/>
        </authorList>
    </citation>
    <scope>NUCLEOTIDE SEQUENCE [LARGE SCALE GENOMIC DNA]</scope>
    <source>
        <strain evidence="3">CGMCC 4.578</strain>
    </source>
</reference>
<name>A0A1H9XJU1_9PSEU</name>
<evidence type="ECO:0000313" key="2">
    <source>
        <dbReference type="EMBL" id="SES46468.1"/>
    </source>
</evidence>
<proteinExistence type="predicted"/>
<sequence length="304" mass="31541">MRLVTGPPHPDRAVKTARLRRRVRSGGLAFGVACDQAARLRRRVRSGGSPSASRAVCVIRARVLPASPSSSRRLKSLAQAQIPGLARGASPRPPKSPAQSQTELWPSPASRALASRSRASSCPGAMPVVPQRSRPPSPSPRPRSSLTLAAPPAPDRTRPPPARSAADRTLCGRPHPTAPDRTPRTLCGRPPPPALSAAVPHPRPYPHSRPCLPAPARASSSTLPSSPVPRLVRGPAFQPLPAPCLVLVGLVLVAGLSDLLARLGRGGASTRGDPCASVPESLAGMHKAPVRDAGRGLVVVLCGA</sequence>
<feature type="region of interest" description="Disordered" evidence="1">
    <location>
        <begin position="83"/>
        <end position="208"/>
    </location>
</feature>
<accession>A0A1H9XJU1</accession>
<dbReference type="EMBL" id="FOFT01000015">
    <property type="protein sequence ID" value="SES46468.1"/>
    <property type="molecule type" value="Genomic_DNA"/>
</dbReference>